<dbReference type="EMBL" id="CP027433">
    <property type="protein sequence ID" value="AVM00658.1"/>
    <property type="molecule type" value="Genomic_DNA"/>
</dbReference>
<sequence length="97" mass="10699">MRAIDITTGRELVNVPARVWRPTETSDTTMPSAFALPPGPYRVEVLAVPAGYRLVSSWAFNAIVVSQKESWVTFEFAPVSGQRGRVPIKKIPSGRTQ</sequence>
<evidence type="ECO:0000313" key="2">
    <source>
        <dbReference type="Proteomes" id="UP000239814"/>
    </source>
</evidence>
<organism evidence="1 2">
    <name type="scientific">Gordonia iterans</name>
    <dbReference type="NCBI Taxonomy" id="1004901"/>
    <lineage>
        <taxon>Bacteria</taxon>
        <taxon>Bacillati</taxon>
        <taxon>Actinomycetota</taxon>
        <taxon>Actinomycetes</taxon>
        <taxon>Mycobacteriales</taxon>
        <taxon>Gordoniaceae</taxon>
        <taxon>Gordonia</taxon>
    </lineage>
</organism>
<protein>
    <submittedName>
        <fullName evidence="1">Uncharacterized protein</fullName>
    </submittedName>
</protein>
<evidence type="ECO:0000313" key="1">
    <source>
        <dbReference type="EMBL" id="AVM00658.1"/>
    </source>
</evidence>
<dbReference type="AlphaFoldDB" id="A0A2S0KG41"/>
<keyword evidence="2" id="KW-1185">Reference proteome</keyword>
<dbReference type="SUPFAM" id="SSF55961">
    <property type="entry name" value="Bet v1-like"/>
    <property type="match status" value="1"/>
</dbReference>
<dbReference type="KEGG" id="git:C6V83_10630"/>
<dbReference type="Proteomes" id="UP000239814">
    <property type="component" value="Chromosome"/>
</dbReference>
<proteinExistence type="predicted"/>
<gene>
    <name evidence="1" type="ORF">C6V83_10630</name>
</gene>
<reference evidence="1 2" key="1">
    <citation type="submission" date="2018-03" db="EMBL/GenBank/DDBJ databases">
        <title>Characteristics and genome of n-alkane degrading marine bacteria Gordonia iterans isolated from crude oil contaminated in Tae-an, South Korea.</title>
        <authorList>
            <person name="Lee S.-S."/>
            <person name="Kim H."/>
        </authorList>
    </citation>
    <scope>NUCLEOTIDE SEQUENCE [LARGE SCALE GENOMIC DNA]</scope>
    <source>
        <strain evidence="1 2">Co17</strain>
    </source>
</reference>
<name>A0A2S0KG41_9ACTN</name>
<accession>A0A2S0KG41</accession>